<feature type="compositionally biased region" description="Polar residues" evidence="1">
    <location>
        <begin position="176"/>
        <end position="186"/>
    </location>
</feature>
<dbReference type="RefSeq" id="XP_060337483.1">
    <property type="nucleotide sequence ID" value="XM_060469199.1"/>
</dbReference>
<evidence type="ECO:0000313" key="4">
    <source>
        <dbReference type="EMBL" id="KAK0466891.1"/>
    </source>
</evidence>
<dbReference type="SUPFAM" id="SSF50370">
    <property type="entry name" value="Ricin B-like lectins"/>
    <property type="match status" value="1"/>
</dbReference>
<evidence type="ECO:0000313" key="5">
    <source>
        <dbReference type="Proteomes" id="UP001175211"/>
    </source>
</evidence>
<proteinExistence type="predicted"/>
<dbReference type="CDD" id="cd00161">
    <property type="entry name" value="beta-trefoil_Ricin-like"/>
    <property type="match status" value="1"/>
</dbReference>
<sequence length="210" mass="22089">MLIAQKLLVVVSAAAALASAQTPSYPGELLIEPLLNNGEDERFVEAVSINVVIAGMCLNAASDSDGAIVTIEACTGATSQKWTFTGGTVQVFGTKCLDVTNGSTADGVKLQVWTCSTNSNPNQQFYYTYDNHLAWTSHSTCLDLTDGNQSAGNQIQLWSCGTSPNQVWNTDDHVSSLPTVSINNSGGDTGGELDPHGADQNGNPTCSERN</sequence>
<evidence type="ECO:0000256" key="2">
    <source>
        <dbReference type="SAM" id="SignalP"/>
    </source>
</evidence>
<dbReference type="Gene3D" id="2.80.10.50">
    <property type="match status" value="2"/>
</dbReference>
<dbReference type="GeneID" id="85352747"/>
<evidence type="ECO:0000256" key="1">
    <source>
        <dbReference type="SAM" id="MobiDB-lite"/>
    </source>
</evidence>
<dbReference type="EMBL" id="JAUEPS010000003">
    <property type="protein sequence ID" value="KAK0466891.1"/>
    <property type="molecule type" value="Genomic_DNA"/>
</dbReference>
<name>A0AA39NJP1_ARMTA</name>
<feature type="compositionally biased region" description="Polar residues" evidence="1">
    <location>
        <begin position="200"/>
        <end position="210"/>
    </location>
</feature>
<comment type="caution">
    <text evidence="4">The sequence shown here is derived from an EMBL/GenBank/DDBJ whole genome shotgun (WGS) entry which is preliminary data.</text>
</comment>
<dbReference type="PROSITE" id="PS50231">
    <property type="entry name" value="RICIN_B_LECTIN"/>
    <property type="match status" value="1"/>
</dbReference>
<accession>A0AA39NJP1</accession>
<evidence type="ECO:0000259" key="3">
    <source>
        <dbReference type="SMART" id="SM00458"/>
    </source>
</evidence>
<feature type="domain" description="Ricin B lectin" evidence="3">
    <location>
        <begin position="47"/>
        <end position="171"/>
    </location>
</feature>
<keyword evidence="2" id="KW-0732">Signal</keyword>
<feature type="chain" id="PRO_5041201046" evidence="2">
    <location>
        <begin position="21"/>
        <end position="210"/>
    </location>
</feature>
<dbReference type="InterPro" id="IPR000772">
    <property type="entry name" value="Ricin_B_lectin"/>
</dbReference>
<dbReference type="Proteomes" id="UP001175211">
    <property type="component" value="Unassembled WGS sequence"/>
</dbReference>
<reference evidence="4" key="1">
    <citation type="submission" date="2023-06" db="EMBL/GenBank/DDBJ databases">
        <authorList>
            <consortium name="Lawrence Berkeley National Laboratory"/>
            <person name="Ahrendt S."/>
            <person name="Sahu N."/>
            <person name="Indic B."/>
            <person name="Wong-Bajracharya J."/>
            <person name="Merenyi Z."/>
            <person name="Ke H.-M."/>
            <person name="Monk M."/>
            <person name="Kocsube S."/>
            <person name="Drula E."/>
            <person name="Lipzen A."/>
            <person name="Balint B."/>
            <person name="Henrissat B."/>
            <person name="Andreopoulos B."/>
            <person name="Martin F.M."/>
            <person name="Harder C.B."/>
            <person name="Rigling D."/>
            <person name="Ford K.L."/>
            <person name="Foster G.D."/>
            <person name="Pangilinan J."/>
            <person name="Papanicolaou A."/>
            <person name="Barry K."/>
            <person name="LaButti K."/>
            <person name="Viragh M."/>
            <person name="Koriabine M."/>
            <person name="Yan M."/>
            <person name="Riley R."/>
            <person name="Champramary S."/>
            <person name="Plett K.L."/>
            <person name="Tsai I.J."/>
            <person name="Slot J."/>
            <person name="Sipos G."/>
            <person name="Plett J."/>
            <person name="Nagy L.G."/>
            <person name="Grigoriev I.V."/>
        </authorList>
    </citation>
    <scope>NUCLEOTIDE SEQUENCE</scope>
    <source>
        <strain evidence="4">CCBAS 213</strain>
    </source>
</reference>
<organism evidence="4 5">
    <name type="scientific">Armillaria tabescens</name>
    <name type="common">Ringless honey mushroom</name>
    <name type="synonym">Agaricus tabescens</name>
    <dbReference type="NCBI Taxonomy" id="1929756"/>
    <lineage>
        <taxon>Eukaryota</taxon>
        <taxon>Fungi</taxon>
        <taxon>Dikarya</taxon>
        <taxon>Basidiomycota</taxon>
        <taxon>Agaricomycotina</taxon>
        <taxon>Agaricomycetes</taxon>
        <taxon>Agaricomycetidae</taxon>
        <taxon>Agaricales</taxon>
        <taxon>Marasmiineae</taxon>
        <taxon>Physalacriaceae</taxon>
        <taxon>Desarmillaria</taxon>
    </lineage>
</organism>
<protein>
    <submittedName>
        <fullName evidence="4">Ricin B lectin domain-containing protein</fullName>
    </submittedName>
</protein>
<dbReference type="InterPro" id="IPR035992">
    <property type="entry name" value="Ricin_B-like_lectins"/>
</dbReference>
<dbReference type="SMART" id="SM00458">
    <property type="entry name" value="RICIN"/>
    <property type="match status" value="1"/>
</dbReference>
<gene>
    <name evidence="4" type="ORF">EV420DRAFT_1474309</name>
</gene>
<keyword evidence="5" id="KW-1185">Reference proteome</keyword>
<feature type="region of interest" description="Disordered" evidence="1">
    <location>
        <begin position="172"/>
        <end position="210"/>
    </location>
</feature>
<feature type="signal peptide" evidence="2">
    <location>
        <begin position="1"/>
        <end position="20"/>
    </location>
</feature>
<dbReference type="AlphaFoldDB" id="A0AA39NJP1"/>
<dbReference type="Pfam" id="PF00652">
    <property type="entry name" value="Ricin_B_lectin"/>
    <property type="match status" value="1"/>
</dbReference>